<gene>
    <name evidence="1" type="ORF">PBI_CATALINA_41</name>
</gene>
<accession>A0A127KNW7</accession>
<dbReference type="EMBL" id="KU613353">
    <property type="protein sequence ID" value="AMO43808.1"/>
    <property type="molecule type" value="Genomic_DNA"/>
</dbReference>
<protein>
    <submittedName>
        <fullName evidence="1">Uncharacterized protein</fullName>
    </submittedName>
</protein>
<proteinExistence type="predicted"/>
<organism evidence="1 2">
    <name type="scientific">Mycobacterium phage Catalina</name>
    <dbReference type="NCBI Taxonomy" id="1792253"/>
    <lineage>
        <taxon>Viruses</taxon>
        <taxon>Duplodnaviria</taxon>
        <taxon>Heunggongvirae</taxon>
        <taxon>Uroviricota</taxon>
        <taxon>Caudoviricetes</taxon>
        <taxon>Fromanvirus</taxon>
        <taxon>Fromanvirus packman</taxon>
    </lineage>
</organism>
<dbReference type="KEGG" id="vg:29122791"/>
<dbReference type="GeneID" id="29122791"/>
<dbReference type="OrthoDB" id="34742at10239"/>
<reference evidence="1 2" key="1">
    <citation type="submission" date="2016-01" db="EMBL/GenBank/DDBJ databases">
        <authorList>
            <person name="Cotto-Rosario A."/>
            <person name="Gomez-Fuentes N."/>
            <person name="Berrios-Ruiz J."/>
            <person name="Caceres-Velazquez C."/>
            <person name="Casiano-Real M."/>
            <person name="Cotto-Berrios I."/>
            <person name="Crespo-Vega V."/>
            <person name="DeJesus-David M."/>
            <person name="DelToro-Sanchez C.J."/>
            <person name="Diaz-Morales C.J."/>
            <person name="Espada-Ramos M."/>
            <person name="Feliciano-Torres M.J."/>
            <person name="Fernandez-Rodriguez P.M."/>
            <person name="Fernandez-Martinez M."/>
            <person name="Figueroa-Concepcion D."/>
            <person name="Figueroa-Bermudez M.L."/>
            <person name="Garcia-Delgado K."/>
            <person name="Nunez-Rodriguez C."/>
            <person name="Quiles-Santiago A.M."/>
            <person name="Rodriguez-Gonzalez A."/>
            <person name="Santiago-Burgos D."/>
            <person name="Solivan-Perez E."/>
            <person name="Torres-Vazquez A."/>
            <person name="Verdejo-Lopez V."/>
            <person name="Vazquez E."/>
            <person name="Rubin M.R."/>
            <person name="Ware V.C."/>
            <person name="Bradley K.W."/>
            <person name="Asai D.J."/>
            <person name="Bowman C.A."/>
            <person name="Russell D.A."/>
            <person name="Pope W.H."/>
            <person name="Jacobs-Sera D."/>
            <person name="Hendrix R.W."/>
            <person name="Hatfull G.F."/>
        </authorList>
    </citation>
    <scope>NUCLEOTIDE SEQUENCE [LARGE SCALE GENOMIC DNA]</scope>
</reference>
<evidence type="ECO:0000313" key="1">
    <source>
        <dbReference type="EMBL" id="AMO43808.1"/>
    </source>
</evidence>
<evidence type="ECO:0000313" key="2">
    <source>
        <dbReference type="Proteomes" id="UP000201448"/>
    </source>
</evidence>
<name>A0A127KNW7_9CAUD</name>
<dbReference type="Proteomes" id="UP000201448">
    <property type="component" value="Segment"/>
</dbReference>
<dbReference type="RefSeq" id="YP_009301863.1">
    <property type="nucleotide sequence ID" value="NC_031238.1"/>
</dbReference>
<sequence>MGGVKAFLTLHGDERGDKGVIHVDVMAISDVAEDDGAVWVGLSSGTGYYVTETVDYIFEKMEAAFAHLDS</sequence>